<dbReference type="Proteomes" id="UP000243528">
    <property type="component" value="Unassembled WGS sequence"/>
</dbReference>
<comment type="caution">
    <text evidence="1">The sequence shown here is derived from an EMBL/GenBank/DDBJ whole genome shotgun (WGS) entry which is preliminary data.</text>
</comment>
<organism evidence="1 2">
    <name type="scientific">Haloactinopolyspora alba</name>
    <dbReference type="NCBI Taxonomy" id="648780"/>
    <lineage>
        <taxon>Bacteria</taxon>
        <taxon>Bacillati</taxon>
        <taxon>Actinomycetota</taxon>
        <taxon>Actinomycetes</taxon>
        <taxon>Jiangellales</taxon>
        <taxon>Jiangellaceae</taxon>
        <taxon>Haloactinopolyspora</taxon>
    </lineage>
</organism>
<gene>
    <name evidence="1" type="ORF">CLV30_11546</name>
</gene>
<name>A0A2P8DV81_9ACTN</name>
<evidence type="ECO:0000313" key="2">
    <source>
        <dbReference type="Proteomes" id="UP000243528"/>
    </source>
</evidence>
<keyword evidence="2" id="KW-1185">Reference proteome</keyword>
<dbReference type="EMBL" id="PYGE01000015">
    <property type="protein sequence ID" value="PSL01111.1"/>
    <property type="molecule type" value="Genomic_DNA"/>
</dbReference>
<dbReference type="AlphaFoldDB" id="A0A2P8DV81"/>
<accession>A0A2P8DV81</accession>
<protein>
    <recommendedName>
        <fullName evidence="3">ASCH domain-containing protein</fullName>
    </recommendedName>
</protein>
<evidence type="ECO:0000313" key="1">
    <source>
        <dbReference type="EMBL" id="PSL01111.1"/>
    </source>
</evidence>
<proteinExistence type="predicted"/>
<reference evidence="1 2" key="1">
    <citation type="submission" date="2018-03" db="EMBL/GenBank/DDBJ databases">
        <title>Genomic Encyclopedia of Archaeal and Bacterial Type Strains, Phase II (KMG-II): from individual species to whole genera.</title>
        <authorList>
            <person name="Goeker M."/>
        </authorList>
    </citation>
    <scope>NUCLEOTIDE SEQUENCE [LARGE SCALE GENOMIC DNA]</scope>
    <source>
        <strain evidence="1 2">DSM 45211</strain>
    </source>
</reference>
<evidence type="ECO:0008006" key="3">
    <source>
        <dbReference type="Google" id="ProtNLM"/>
    </source>
</evidence>
<sequence>MTVNRVRWADGEGRDTVQRVLFEKRFWSGIADGTVTVTFRRWKRPQAVAGRSYRTAAGIIDVHAVSLVEPRSITDDDARAAGYPDAASLVSDLRGEPGELVHRVEFSPADRPDPRAALAADAELDGDDVAAITRRLDRLDRASSWGPWTRPTLELIAANPARRAGDLAGMAGRERDPFKLDVRKLKNLGLTESLDVGYRLSPRGRAYLDATR</sequence>